<reference evidence="1" key="1">
    <citation type="submission" date="2022-11" db="EMBL/GenBank/DDBJ databases">
        <authorList>
            <person name="Morgan W.R."/>
            <person name="Tartar A."/>
        </authorList>
    </citation>
    <scope>NUCLEOTIDE SEQUENCE</scope>
    <source>
        <strain evidence="1">ARSEF 373</strain>
    </source>
</reference>
<organism evidence="1 2">
    <name type="scientific">Lagenidium giganteum</name>
    <dbReference type="NCBI Taxonomy" id="4803"/>
    <lineage>
        <taxon>Eukaryota</taxon>
        <taxon>Sar</taxon>
        <taxon>Stramenopiles</taxon>
        <taxon>Oomycota</taxon>
        <taxon>Peronosporomycetes</taxon>
        <taxon>Pythiales</taxon>
        <taxon>Pythiaceae</taxon>
    </lineage>
</organism>
<proteinExistence type="predicted"/>
<dbReference type="AlphaFoldDB" id="A0AAV2YGC1"/>
<keyword evidence="2" id="KW-1185">Reference proteome</keyword>
<comment type="caution">
    <text evidence="1">The sequence shown here is derived from an EMBL/GenBank/DDBJ whole genome shotgun (WGS) entry which is preliminary data.</text>
</comment>
<sequence>MASPAKGKEKEIDYVSKQANLTSQIESERLAAKKWWDEYGLCYLENAKPEDFTYENRIHALKEKLQEPNTAAPTVAAARKGVSCRVLKNPFTMASRKCLCQPCYACEFSIMKGGCSLIPVGGASLSDGSDQKLDQPELDPKE</sequence>
<name>A0AAV2YGC1_9STRA</name>
<feature type="non-terminal residue" evidence="1">
    <location>
        <position position="142"/>
    </location>
</feature>
<dbReference type="Proteomes" id="UP001146120">
    <property type="component" value="Unassembled WGS sequence"/>
</dbReference>
<dbReference type="EMBL" id="DAKRPA010000346">
    <property type="protein sequence ID" value="DAZ93085.1"/>
    <property type="molecule type" value="Genomic_DNA"/>
</dbReference>
<protein>
    <submittedName>
        <fullName evidence="1">Uncharacterized protein</fullName>
    </submittedName>
</protein>
<accession>A0AAV2YGC1</accession>
<gene>
    <name evidence="1" type="ORF">N0F65_010101</name>
</gene>
<reference evidence="1" key="2">
    <citation type="journal article" date="2023" name="Microbiol Resour">
        <title>Decontamination and Annotation of the Draft Genome Sequence of the Oomycete Lagenidium giganteum ARSEF 373.</title>
        <authorList>
            <person name="Morgan W.R."/>
            <person name="Tartar A."/>
        </authorList>
    </citation>
    <scope>NUCLEOTIDE SEQUENCE</scope>
    <source>
        <strain evidence="1">ARSEF 373</strain>
    </source>
</reference>
<evidence type="ECO:0000313" key="2">
    <source>
        <dbReference type="Proteomes" id="UP001146120"/>
    </source>
</evidence>
<evidence type="ECO:0000313" key="1">
    <source>
        <dbReference type="EMBL" id="DAZ93085.1"/>
    </source>
</evidence>